<dbReference type="EMBL" id="GBXM01008686">
    <property type="protein sequence ID" value="JAH99891.1"/>
    <property type="molecule type" value="Transcribed_RNA"/>
</dbReference>
<protein>
    <submittedName>
        <fullName evidence="1">Uncharacterized protein</fullName>
    </submittedName>
</protein>
<reference evidence="1" key="2">
    <citation type="journal article" date="2015" name="Fish Shellfish Immunol.">
        <title>Early steps in the European eel (Anguilla anguilla)-Vibrio vulnificus interaction in the gills: Role of the RtxA13 toxin.</title>
        <authorList>
            <person name="Callol A."/>
            <person name="Pajuelo D."/>
            <person name="Ebbesson L."/>
            <person name="Teles M."/>
            <person name="MacKenzie S."/>
            <person name="Amaro C."/>
        </authorList>
    </citation>
    <scope>NUCLEOTIDE SEQUENCE</scope>
</reference>
<accession>A0A0E9XBT7</accession>
<reference evidence="1" key="1">
    <citation type="submission" date="2014-11" db="EMBL/GenBank/DDBJ databases">
        <authorList>
            <person name="Amaro Gonzalez C."/>
        </authorList>
    </citation>
    <scope>NUCLEOTIDE SEQUENCE</scope>
</reference>
<sequence length="25" mass="2553">MVNPALSLSLGVSPFPLKKLVSAAL</sequence>
<proteinExistence type="predicted"/>
<evidence type="ECO:0000313" key="1">
    <source>
        <dbReference type="EMBL" id="JAH99891.1"/>
    </source>
</evidence>
<dbReference type="AlphaFoldDB" id="A0A0E9XBT7"/>
<organism evidence="1">
    <name type="scientific">Anguilla anguilla</name>
    <name type="common">European freshwater eel</name>
    <name type="synonym">Muraena anguilla</name>
    <dbReference type="NCBI Taxonomy" id="7936"/>
    <lineage>
        <taxon>Eukaryota</taxon>
        <taxon>Metazoa</taxon>
        <taxon>Chordata</taxon>
        <taxon>Craniata</taxon>
        <taxon>Vertebrata</taxon>
        <taxon>Euteleostomi</taxon>
        <taxon>Actinopterygii</taxon>
        <taxon>Neopterygii</taxon>
        <taxon>Teleostei</taxon>
        <taxon>Anguilliformes</taxon>
        <taxon>Anguillidae</taxon>
        <taxon>Anguilla</taxon>
    </lineage>
</organism>
<name>A0A0E9XBT7_ANGAN</name>